<sequence>MKEIFLSGKEIFRLRDCLAALAEHHNAVTQHFKGVFPLQPIDLVMAGMAEAEKKGTALIKALEEGGDIVGFCKIATEKERGSLDYLYVREDQRGKGYGRLLMDWAMAAFQQRGARFIDVNVVLGNPAQGLYEAYGFVPRTLVMSQQIQHF</sequence>
<organism evidence="4 5">
    <name type="scientific">Gehongia tenuis</name>
    <dbReference type="NCBI Taxonomy" id="2763655"/>
    <lineage>
        <taxon>Bacteria</taxon>
        <taxon>Bacillati</taxon>
        <taxon>Bacillota</taxon>
        <taxon>Clostridia</taxon>
        <taxon>Christensenellales</taxon>
        <taxon>Christensenellaceae</taxon>
        <taxon>Gehongia</taxon>
    </lineage>
</organism>
<dbReference type="GO" id="GO:0016747">
    <property type="term" value="F:acyltransferase activity, transferring groups other than amino-acyl groups"/>
    <property type="evidence" value="ECO:0007669"/>
    <property type="project" value="InterPro"/>
</dbReference>
<dbReference type="SUPFAM" id="SSF55729">
    <property type="entry name" value="Acyl-CoA N-acyltransferases (Nat)"/>
    <property type="match status" value="1"/>
</dbReference>
<dbReference type="InterPro" id="IPR016181">
    <property type="entry name" value="Acyl_CoA_acyltransferase"/>
</dbReference>
<keyword evidence="2" id="KW-0012">Acyltransferase</keyword>
<reference evidence="4" key="1">
    <citation type="submission" date="2020-08" db="EMBL/GenBank/DDBJ databases">
        <title>Genome public.</title>
        <authorList>
            <person name="Liu C."/>
            <person name="Sun Q."/>
        </authorList>
    </citation>
    <scope>NUCLEOTIDE SEQUENCE</scope>
    <source>
        <strain evidence="4">NSJ-53</strain>
    </source>
</reference>
<dbReference type="AlphaFoldDB" id="A0A926HQZ5"/>
<keyword evidence="5" id="KW-1185">Reference proteome</keyword>
<dbReference type="InterPro" id="IPR050680">
    <property type="entry name" value="YpeA/RimI_acetyltransf"/>
</dbReference>
<evidence type="ECO:0000259" key="3">
    <source>
        <dbReference type="PROSITE" id="PS51186"/>
    </source>
</evidence>
<keyword evidence="1" id="KW-0808">Transferase</keyword>
<feature type="domain" description="N-acetyltransferase" evidence="3">
    <location>
        <begin position="12"/>
        <end position="150"/>
    </location>
</feature>
<dbReference type="RefSeq" id="WP_249317378.1">
    <property type="nucleotide sequence ID" value="NZ_JACRSR010000006.1"/>
</dbReference>
<proteinExistence type="predicted"/>
<evidence type="ECO:0000313" key="5">
    <source>
        <dbReference type="Proteomes" id="UP000623172"/>
    </source>
</evidence>
<protein>
    <submittedName>
        <fullName evidence="4">GNAT family N-acetyltransferase</fullName>
    </submittedName>
</protein>
<gene>
    <name evidence="4" type="ORF">H8696_10460</name>
</gene>
<dbReference type="InterPro" id="IPR000182">
    <property type="entry name" value="GNAT_dom"/>
</dbReference>
<dbReference type="EMBL" id="JACRSR010000006">
    <property type="protein sequence ID" value="MBC8532265.1"/>
    <property type="molecule type" value="Genomic_DNA"/>
</dbReference>
<comment type="caution">
    <text evidence="4">The sequence shown here is derived from an EMBL/GenBank/DDBJ whole genome shotgun (WGS) entry which is preliminary data.</text>
</comment>
<dbReference type="PANTHER" id="PTHR43420">
    <property type="entry name" value="ACETYLTRANSFERASE"/>
    <property type="match status" value="1"/>
</dbReference>
<evidence type="ECO:0000313" key="4">
    <source>
        <dbReference type="EMBL" id="MBC8532265.1"/>
    </source>
</evidence>
<dbReference type="Pfam" id="PF00583">
    <property type="entry name" value="Acetyltransf_1"/>
    <property type="match status" value="1"/>
</dbReference>
<dbReference type="Proteomes" id="UP000623172">
    <property type="component" value="Unassembled WGS sequence"/>
</dbReference>
<evidence type="ECO:0000256" key="1">
    <source>
        <dbReference type="ARBA" id="ARBA00022679"/>
    </source>
</evidence>
<dbReference type="PROSITE" id="PS51186">
    <property type="entry name" value="GNAT"/>
    <property type="match status" value="1"/>
</dbReference>
<dbReference type="Gene3D" id="3.40.630.30">
    <property type="match status" value="1"/>
</dbReference>
<evidence type="ECO:0000256" key="2">
    <source>
        <dbReference type="ARBA" id="ARBA00023315"/>
    </source>
</evidence>
<accession>A0A926HQZ5</accession>
<dbReference type="CDD" id="cd04301">
    <property type="entry name" value="NAT_SF"/>
    <property type="match status" value="1"/>
</dbReference>
<name>A0A926HQZ5_9FIRM</name>